<keyword evidence="5 9" id="KW-0378">Hydrolase</keyword>
<keyword evidence="3 12" id="KW-0858">Xylan degradation</keyword>
<dbReference type="PANTHER" id="PTHR31490:SF88">
    <property type="entry name" value="BETA-XYLANASE"/>
    <property type="match status" value="1"/>
</dbReference>
<protein>
    <recommendedName>
        <fullName evidence="9">Beta-xylanase</fullName>
        <ecNumber evidence="9">3.2.1.8</ecNumber>
    </recommendedName>
</protein>
<evidence type="ECO:0000256" key="4">
    <source>
        <dbReference type="ARBA" id="ARBA00022729"/>
    </source>
</evidence>
<dbReference type="Gene3D" id="3.20.20.80">
    <property type="entry name" value="Glycosidases"/>
    <property type="match status" value="1"/>
</dbReference>
<dbReference type="Proteomes" id="UP000010388">
    <property type="component" value="Chromosome"/>
</dbReference>
<evidence type="ECO:0000256" key="3">
    <source>
        <dbReference type="ARBA" id="ARBA00022651"/>
    </source>
</evidence>
<evidence type="ECO:0000259" key="11">
    <source>
        <dbReference type="PROSITE" id="PS51760"/>
    </source>
</evidence>
<dbReference type="KEGG" id="cgc:Cyagr_2693"/>
<evidence type="ECO:0000256" key="7">
    <source>
        <dbReference type="ARBA" id="ARBA00023295"/>
    </source>
</evidence>
<dbReference type="HOGENOM" id="CLU_020161_7_0_3"/>
<evidence type="ECO:0000256" key="8">
    <source>
        <dbReference type="ARBA" id="ARBA00023326"/>
    </source>
</evidence>
<evidence type="ECO:0000256" key="1">
    <source>
        <dbReference type="ARBA" id="ARBA00000681"/>
    </source>
</evidence>
<keyword evidence="4" id="KW-0732">Signal</keyword>
<evidence type="ECO:0000256" key="9">
    <source>
        <dbReference type="RuleBase" id="RU361174"/>
    </source>
</evidence>
<dbReference type="GO" id="GO:0031176">
    <property type="term" value="F:endo-1,4-beta-xylanase activity"/>
    <property type="evidence" value="ECO:0007669"/>
    <property type="project" value="UniProtKB-EC"/>
</dbReference>
<dbReference type="eggNOG" id="COG3693">
    <property type="taxonomic scope" value="Bacteria"/>
</dbReference>
<dbReference type="OrthoDB" id="9809277at2"/>
<reference evidence="13" key="1">
    <citation type="journal article" date="2013" name="Proc. Natl. Acad. Sci. U.S.A.">
        <title>Improving the coverage of the cyanobacterial phylum using diversity-driven genome sequencing.</title>
        <authorList>
            <person name="Shih P.M."/>
            <person name="Wu D."/>
            <person name="Latifi A."/>
            <person name="Axen S.D."/>
            <person name="Fewer D.P."/>
            <person name="Talla E."/>
            <person name="Calteau A."/>
            <person name="Cai F."/>
            <person name="Tandeau de Marsac N."/>
            <person name="Rippka R."/>
            <person name="Herdman M."/>
            <person name="Sivonen K."/>
            <person name="Coursin T."/>
            <person name="Laurent T."/>
            <person name="Goodwin L."/>
            <person name="Nolan M."/>
            <person name="Davenport K.W."/>
            <person name="Han C.S."/>
            <person name="Rubin E.M."/>
            <person name="Eisen J.A."/>
            <person name="Woyke T."/>
            <person name="Gugger M."/>
            <person name="Kerfeld C.A."/>
        </authorList>
    </citation>
    <scope>NUCLEOTIDE SEQUENCE [LARGE SCALE GENOMIC DNA]</scope>
    <source>
        <strain evidence="13">ATCC 27147 / PCC 6307</strain>
    </source>
</reference>
<dbReference type="InterPro" id="IPR001000">
    <property type="entry name" value="GH10_dom"/>
</dbReference>
<evidence type="ECO:0000256" key="6">
    <source>
        <dbReference type="ARBA" id="ARBA00023277"/>
    </source>
</evidence>
<keyword evidence="6 9" id="KW-0119">Carbohydrate metabolism</keyword>
<evidence type="ECO:0000256" key="2">
    <source>
        <dbReference type="ARBA" id="ARBA00007495"/>
    </source>
</evidence>
<organism evidence="12 13">
    <name type="scientific">Cyanobium gracile (strain ATCC 27147 / PCC 6307)</name>
    <dbReference type="NCBI Taxonomy" id="292564"/>
    <lineage>
        <taxon>Bacteria</taxon>
        <taxon>Bacillati</taxon>
        <taxon>Cyanobacteriota</taxon>
        <taxon>Cyanophyceae</taxon>
        <taxon>Synechococcales</taxon>
        <taxon>Prochlorococcaceae</taxon>
        <taxon>Cyanobium</taxon>
    </lineage>
</organism>
<gene>
    <name evidence="12" type="ordered locus">Cyagr_2693</name>
</gene>
<dbReference type="PROSITE" id="PS51760">
    <property type="entry name" value="GH10_2"/>
    <property type="match status" value="1"/>
</dbReference>
<dbReference type="AlphaFoldDB" id="K9P9I3"/>
<dbReference type="PANTHER" id="PTHR31490">
    <property type="entry name" value="GLYCOSYL HYDROLASE"/>
    <property type="match status" value="1"/>
</dbReference>
<feature type="domain" description="GH10" evidence="11">
    <location>
        <begin position="25"/>
        <end position="352"/>
    </location>
</feature>
<evidence type="ECO:0000256" key="10">
    <source>
        <dbReference type="SAM" id="MobiDB-lite"/>
    </source>
</evidence>
<accession>K9P9I3</accession>
<dbReference type="Pfam" id="PF00331">
    <property type="entry name" value="Glyco_hydro_10"/>
    <property type="match status" value="1"/>
</dbReference>
<keyword evidence="8 9" id="KW-0624">Polysaccharide degradation</keyword>
<proteinExistence type="inferred from homology"/>
<dbReference type="PATRIC" id="fig|292564.3.peg.2552"/>
<dbReference type="RefSeq" id="WP_015110220.1">
    <property type="nucleotide sequence ID" value="NC_019675.1"/>
</dbReference>
<dbReference type="PRINTS" id="PR00134">
    <property type="entry name" value="GLHYDRLASE10"/>
</dbReference>
<dbReference type="InterPro" id="IPR044846">
    <property type="entry name" value="GH10"/>
</dbReference>
<keyword evidence="7 9" id="KW-0326">Glycosidase</keyword>
<evidence type="ECO:0000313" key="12">
    <source>
        <dbReference type="EMBL" id="AFY29785.1"/>
    </source>
</evidence>
<dbReference type="GO" id="GO:0045493">
    <property type="term" value="P:xylan catabolic process"/>
    <property type="evidence" value="ECO:0007669"/>
    <property type="project" value="UniProtKB-KW"/>
</dbReference>
<dbReference type="SMART" id="SM00633">
    <property type="entry name" value="Glyco_10"/>
    <property type="match status" value="1"/>
</dbReference>
<name>K9P9I3_CYAGP</name>
<feature type="region of interest" description="Disordered" evidence="10">
    <location>
        <begin position="330"/>
        <end position="368"/>
    </location>
</feature>
<evidence type="ECO:0000313" key="13">
    <source>
        <dbReference type="Proteomes" id="UP000010388"/>
    </source>
</evidence>
<dbReference type="EC" id="3.2.1.8" evidence="9"/>
<evidence type="ECO:0000256" key="5">
    <source>
        <dbReference type="ARBA" id="ARBA00022801"/>
    </source>
</evidence>
<dbReference type="EMBL" id="CP003495">
    <property type="protein sequence ID" value="AFY29785.1"/>
    <property type="molecule type" value="Genomic_DNA"/>
</dbReference>
<comment type="similarity">
    <text evidence="2 9">Belongs to the glycosyl hydrolase 10 (cellulase F) family.</text>
</comment>
<sequence>MRRRQLIVIAVVAALGWSVARALPPEAAPTLQGLAAARGLRWGTAVTNDQLRDPGLRRLVSEQSGLIVPESELKWDGVEATPGRFDFNAPDRLLAFARAQGLAMRGHTLVWHEQLPAWVKALPPAELDRAMATYIGTVVGHYRGQLPSWDVVNEPIADDGTGLRRSLWLERLGPGYIARALTLAHRADPQAALVINEYGLEGDDAKTQRKRQAFLTLLRQLRQRGVPLHAVGLQAHLYANGSGPTTFRTLPAFLRELAALDLDILVTELDVNDRELPAAIPERDRAVAAVYGAFLAAVLPEPRLKLITTWGLSDRTTWLNAFMPRADGLPQRPLPFDDNNRPKAASAAIQAALKPPGAKSSGSPAINR</sequence>
<comment type="catalytic activity">
    <reaction evidence="1 9">
        <text>Endohydrolysis of (1-&gt;4)-beta-D-xylosidic linkages in xylans.</text>
        <dbReference type="EC" id="3.2.1.8"/>
    </reaction>
</comment>
<dbReference type="InterPro" id="IPR017853">
    <property type="entry name" value="GH"/>
</dbReference>
<dbReference type="SUPFAM" id="SSF51445">
    <property type="entry name" value="(Trans)glycosidases"/>
    <property type="match status" value="1"/>
</dbReference>
<dbReference type="STRING" id="292564.Cyagr_2693"/>